<keyword evidence="6" id="KW-0227">DNA damage</keyword>
<dbReference type="Pfam" id="PF06831">
    <property type="entry name" value="H2TH"/>
    <property type="match status" value="1"/>
</dbReference>
<keyword evidence="7 16" id="KW-0863">Zinc-finger</keyword>
<dbReference type="InterPro" id="IPR010979">
    <property type="entry name" value="Ribosomal_uS13-like_H2TH"/>
</dbReference>
<evidence type="ECO:0000256" key="4">
    <source>
        <dbReference type="ARBA" id="ARBA00011245"/>
    </source>
</evidence>
<comment type="cofactor">
    <cofactor evidence="2">
        <name>Zn(2+)</name>
        <dbReference type="ChEBI" id="CHEBI:29105"/>
    </cofactor>
</comment>
<keyword evidence="8 19" id="KW-0378">Hydrolase</keyword>
<evidence type="ECO:0000256" key="13">
    <source>
        <dbReference type="ARBA" id="ARBA00023268"/>
    </source>
</evidence>
<dbReference type="Proteomes" id="UP000290495">
    <property type="component" value="Chromosome"/>
</dbReference>
<evidence type="ECO:0000313" key="19">
    <source>
        <dbReference type="EMBL" id="VEU68777.1"/>
    </source>
</evidence>
<dbReference type="SUPFAM" id="SSF57716">
    <property type="entry name" value="Glucocorticoid receptor-like (DNA-binding domain)"/>
    <property type="match status" value="1"/>
</dbReference>
<evidence type="ECO:0000256" key="9">
    <source>
        <dbReference type="ARBA" id="ARBA00022833"/>
    </source>
</evidence>
<feature type="domain" description="FPG-type" evidence="17">
    <location>
        <begin position="241"/>
        <end position="280"/>
    </location>
</feature>
<dbReference type="NCBIfam" id="NF002211">
    <property type="entry name" value="PRK01103.1"/>
    <property type="match status" value="1"/>
</dbReference>
<evidence type="ECO:0000259" key="18">
    <source>
        <dbReference type="PROSITE" id="PS51068"/>
    </source>
</evidence>
<comment type="catalytic activity">
    <reaction evidence="15">
        <text>2'-deoxyribonucleotide-(2'-deoxyribose 5'-phosphate)-2'-deoxyribonucleotide-DNA = a 3'-end 2'-deoxyribonucleotide-(2,3-dehydro-2,3-deoxyribose 5'-phosphate)-DNA + a 5'-end 5'-phospho-2'-deoxyribonucleoside-DNA + H(+)</text>
        <dbReference type="Rhea" id="RHEA:66592"/>
        <dbReference type="Rhea" id="RHEA-COMP:13180"/>
        <dbReference type="Rhea" id="RHEA-COMP:16897"/>
        <dbReference type="Rhea" id="RHEA-COMP:17067"/>
        <dbReference type="ChEBI" id="CHEBI:15378"/>
        <dbReference type="ChEBI" id="CHEBI:136412"/>
        <dbReference type="ChEBI" id="CHEBI:157695"/>
        <dbReference type="ChEBI" id="CHEBI:167181"/>
        <dbReference type="EC" id="4.2.99.18"/>
    </reaction>
</comment>
<reference evidence="19 20" key="1">
    <citation type="submission" date="2019-01" db="EMBL/GenBank/DDBJ databases">
        <authorList>
            <consortium name="Pathogen Informatics"/>
        </authorList>
    </citation>
    <scope>NUCLEOTIDE SEQUENCE [LARGE SCALE GENOMIC DNA]</scope>
    <source>
        <strain evidence="19 20">NCTC10146</strain>
    </source>
</reference>
<keyword evidence="5" id="KW-0479">Metal-binding</keyword>
<dbReference type="InterPro" id="IPR012319">
    <property type="entry name" value="FPG_cat"/>
</dbReference>
<evidence type="ECO:0000256" key="12">
    <source>
        <dbReference type="ARBA" id="ARBA00023239"/>
    </source>
</evidence>
<dbReference type="SMART" id="SM01232">
    <property type="entry name" value="H2TH"/>
    <property type="match status" value="1"/>
</dbReference>
<dbReference type="PROSITE" id="PS51068">
    <property type="entry name" value="FPG_CAT"/>
    <property type="match status" value="1"/>
</dbReference>
<comment type="subunit">
    <text evidence="4">Monomer.</text>
</comment>
<dbReference type="InterPro" id="IPR000214">
    <property type="entry name" value="Znf_DNA_glyclase/AP_lyase"/>
</dbReference>
<keyword evidence="12" id="KW-0456">Lyase</keyword>
<accession>A0A449AQM8</accession>
<dbReference type="InterPro" id="IPR015886">
    <property type="entry name" value="H2TH_FPG"/>
</dbReference>
<evidence type="ECO:0000256" key="11">
    <source>
        <dbReference type="ARBA" id="ARBA00023204"/>
    </source>
</evidence>
<dbReference type="Gene3D" id="1.10.8.50">
    <property type="match status" value="1"/>
</dbReference>
<dbReference type="Gene3D" id="3.20.190.10">
    <property type="entry name" value="MutM-like, N-terminal"/>
    <property type="match status" value="1"/>
</dbReference>
<dbReference type="GO" id="GO:0003684">
    <property type="term" value="F:damaged DNA binding"/>
    <property type="evidence" value="ECO:0007669"/>
    <property type="project" value="InterPro"/>
</dbReference>
<evidence type="ECO:0000256" key="8">
    <source>
        <dbReference type="ARBA" id="ARBA00022801"/>
    </source>
</evidence>
<dbReference type="GO" id="GO:0003690">
    <property type="term" value="F:double-stranded DNA binding"/>
    <property type="evidence" value="ECO:0007669"/>
    <property type="project" value="UniProtKB-ARBA"/>
</dbReference>
<dbReference type="GO" id="GO:0034039">
    <property type="term" value="F:8-oxo-7,8-dihydroguanine DNA N-glycosylase activity"/>
    <property type="evidence" value="ECO:0007669"/>
    <property type="project" value="TreeGrafter"/>
</dbReference>
<evidence type="ECO:0000256" key="15">
    <source>
        <dbReference type="ARBA" id="ARBA00044632"/>
    </source>
</evidence>
<dbReference type="CDD" id="cd08966">
    <property type="entry name" value="EcFpg-like_N"/>
    <property type="match status" value="1"/>
</dbReference>
<evidence type="ECO:0000256" key="5">
    <source>
        <dbReference type="ARBA" id="ARBA00022723"/>
    </source>
</evidence>
<dbReference type="PANTHER" id="PTHR22993:SF9">
    <property type="entry name" value="FORMAMIDOPYRIMIDINE-DNA GLYCOSYLASE"/>
    <property type="match status" value="1"/>
</dbReference>
<protein>
    <submittedName>
        <fullName evidence="19">Formamidopyrimidine-DNA glycosylase</fullName>
        <ecNumber evidence="19">3.2.2.23</ecNumber>
    </submittedName>
</protein>
<dbReference type="EMBL" id="LR215010">
    <property type="protein sequence ID" value="VEU68777.1"/>
    <property type="molecule type" value="Genomic_DNA"/>
</dbReference>
<evidence type="ECO:0000256" key="14">
    <source>
        <dbReference type="ARBA" id="ARBA00023295"/>
    </source>
</evidence>
<dbReference type="Pfam" id="PF01149">
    <property type="entry name" value="Fapy_DNA_glyco"/>
    <property type="match status" value="1"/>
</dbReference>
<dbReference type="SUPFAM" id="SSF46946">
    <property type="entry name" value="S13-like H2TH domain"/>
    <property type="match status" value="1"/>
</dbReference>
<evidence type="ECO:0000256" key="2">
    <source>
        <dbReference type="ARBA" id="ARBA00001947"/>
    </source>
</evidence>
<dbReference type="GO" id="GO:0008270">
    <property type="term" value="F:zinc ion binding"/>
    <property type="evidence" value="ECO:0007669"/>
    <property type="project" value="UniProtKB-KW"/>
</dbReference>
<evidence type="ECO:0000256" key="1">
    <source>
        <dbReference type="ARBA" id="ARBA00001668"/>
    </source>
</evidence>
<evidence type="ECO:0000256" key="6">
    <source>
        <dbReference type="ARBA" id="ARBA00022763"/>
    </source>
</evidence>
<dbReference type="GO" id="GO:0140078">
    <property type="term" value="F:class I DNA-(apurinic or apyrimidinic site) endonuclease activity"/>
    <property type="evidence" value="ECO:0007669"/>
    <property type="project" value="UniProtKB-EC"/>
</dbReference>
<dbReference type="SMART" id="SM00898">
    <property type="entry name" value="Fapy_DNA_glyco"/>
    <property type="match status" value="1"/>
</dbReference>
<comment type="similarity">
    <text evidence="3">Belongs to the FPG family.</text>
</comment>
<keyword evidence="14 19" id="KW-0326">Glycosidase</keyword>
<evidence type="ECO:0000256" key="16">
    <source>
        <dbReference type="PROSITE-ProRule" id="PRU00391"/>
    </source>
</evidence>
<dbReference type="InterPro" id="IPR020629">
    <property type="entry name" value="FPG_Glyclase"/>
</dbReference>
<evidence type="ECO:0000256" key="7">
    <source>
        <dbReference type="ARBA" id="ARBA00022771"/>
    </source>
</evidence>
<evidence type="ECO:0000259" key="17">
    <source>
        <dbReference type="PROSITE" id="PS51066"/>
    </source>
</evidence>
<dbReference type="EC" id="3.2.2.23" evidence="19"/>
<evidence type="ECO:0000256" key="3">
    <source>
        <dbReference type="ARBA" id="ARBA00009409"/>
    </source>
</evidence>
<evidence type="ECO:0000313" key="20">
    <source>
        <dbReference type="Proteomes" id="UP000290495"/>
    </source>
</evidence>
<sequence length="284" mass="32305">MPEYPEVTVVQRSLNTFVQMKRITKVEVKVEKLIKNTDVKGFTVFLKDKKIINVENFGKFLVFNFSDGSRMISHLRMSGKYFMRDAKDPNLYAYKHDCVYFSLDNDIVMVYNDSRMFGSLEIIEKSDNRTIFEIKKLAKLPGELDKEELYNKIKNKSISIKKILLDQSLVLGIGNIYADESLFAARIYPMTKAKDVSFKKLSEVLDHAQKIMDKSILLGGSTVNSYSSVNGISGKFQNNLLVYGRSGQKCLVCNTGIIQKVKLDFTENGRGTSFCDVCQKGINE</sequence>
<keyword evidence="13" id="KW-0511">Multifunctional enzyme</keyword>
<proteinExistence type="inferred from homology"/>
<dbReference type="NCBIfam" id="TIGR00577">
    <property type="entry name" value="fpg"/>
    <property type="match status" value="1"/>
</dbReference>
<gene>
    <name evidence="19" type="primary">MCYN0343</name>
    <name evidence="19" type="ORF">NCTC10146_00230</name>
</gene>
<keyword evidence="10" id="KW-0238">DNA-binding</keyword>
<keyword evidence="11" id="KW-0234">DNA repair</keyword>
<name>A0A449AQM8_9BACT</name>
<dbReference type="SUPFAM" id="SSF81624">
    <property type="entry name" value="N-terminal domain of MutM-like DNA repair proteins"/>
    <property type="match status" value="1"/>
</dbReference>
<feature type="domain" description="Formamidopyrimidine-DNA glycosylase catalytic" evidence="18">
    <location>
        <begin position="2"/>
        <end position="118"/>
    </location>
</feature>
<dbReference type="InterPro" id="IPR035937">
    <property type="entry name" value="FPG_N"/>
</dbReference>
<dbReference type="AlphaFoldDB" id="A0A449AQM8"/>
<evidence type="ECO:0000256" key="10">
    <source>
        <dbReference type="ARBA" id="ARBA00023125"/>
    </source>
</evidence>
<keyword evidence="9" id="KW-0862">Zinc</keyword>
<organism evidence="19 20">
    <name type="scientific">Mycoplasmopsis canis</name>
    <dbReference type="NCBI Taxonomy" id="29555"/>
    <lineage>
        <taxon>Bacteria</taxon>
        <taxon>Bacillati</taxon>
        <taxon>Mycoplasmatota</taxon>
        <taxon>Mycoplasmoidales</taxon>
        <taxon>Metamycoplasmataceae</taxon>
        <taxon>Mycoplasmopsis</taxon>
    </lineage>
</organism>
<dbReference type="GO" id="GO:0006284">
    <property type="term" value="P:base-excision repair"/>
    <property type="evidence" value="ECO:0007669"/>
    <property type="project" value="InterPro"/>
</dbReference>
<dbReference type="RefSeq" id="WP_004794614.1">
    <property type="nucleotide sequence ID" value="NZ_LR215010.1"/>
</dbReference>
<dbReference type="PROSITE" id="PS51066">
    <property type="entry name" value="ZF_FPG_2"/>
    <property type="match status" value="1"/>
</dbReference>
<dbReference type="PANTHER" id="PTHR22993">
    <property type="entry name" value="FORMAMIDOPYRIMIDINE-DNA GLYCOSYLASE"/>
    <property type="match status" value="1"/>
</dbReference>
<dbReference type="FunFam" id="1.10.8.50:FF:000003">
    <property type="entry name" value="Formamidopyrimidine-DNA glycosylase"/>
    <property type="match status" value="1"/>
</dbReference>
<comment type="catalytic activity">
    <reaction evidence="1">
        <text>Hydrolysis of DNA containing ring-opened 7-methylguanine residues, releasing 2,6-diamino-4-hydroxy-5-(N-methyl)formamidopyrimidine.</text>
        <dbReference type="EC" id="3.2.2.23"/>
    </reaction>
</comment>